<proteinExistence type="predicted"/>
<protein>
    <submittedName>
        <fullName evidence="1">tRNA-dihydrouridine synthase</fullName>
    </submittedName>
</protein>
<dbReference type="AlphaFoldDB" id="A0A2M7W5W0"/>
<evidence type="ECO:0000313" key="1">
    <source>
        <dbReference type="EMBL" id="PJA22074.1"/>
    </source>
</evidence>
<gene>
    <name evidence="1" type="ORF">COX59_03475</name>
</gene>
<organism evidence="1 2">
    <name type="scientific">Candidatus Beckwithbacteria bacterium CG_4_10_14_0_2_um_filter_47_25</name>
    <dbReference type="NCBI Taxonomy" id="1974493"/>
    <lineage>
        <taxon>Bacteria</taxon>
        <taxon>Candidatus Beckwithiibacteriota</taxon>
    </lineage>
</organism>
<feature type="non-terminal residue" evidence="1">
    <location>
        <position position="37"/>
    </location>
</feature>
<name>A0A2M7W5W0_9BACT</name>
<dbReference type="Proteomes" id="UP000228627">
    <property type="component" value="Unassembled WGS sequence"/>
</dbReference>
<comment type="caution">
    <text evidence="1">The sequence shown here is derived from an EMBL/GenBank/DDBJ whole genome shotgun (WGS) entry which is preliminary data.</text>
</comment>
<dbReference type="EMBL" id="PFQG01000128">
    <property type="protein sequence ID" value="PJA22074.1"/>
    <property type="molecule type" value="Genomic_DNA"/>
</dbReference>
<evidence type="ECO:0000313" key="2">
    <source>
        <dbReference type="Proteomes" id="UP000228627"/>
    </source>
</evidence>
<reference evidence="2" key="1">
    <citation type="submission" date="2017-09" db="EMBL/GenBank/DDBJ databases">
        <title>Depth-based differentiation of microbial function through sediment-hosted aquifers and enrichment of novel symbionts in the deep terrestrial subsurface.</title>
        <authorList>
            <person name="Probst A.J."/>
            <person name="Ladd B."/>
            <person name="Jarett J.K."/>
            <person name="Geller-Mcgrath D.E."/>
            <person name="Sieber C.M.K."/>
            <person name="Emerson J.B."/>
            <person name="Anantharaman K."/>
            <person name="Thomas B.C."/>
            <person name="Malmstrom R."/>
            <person name="Stieglmeier M."/>
            <person name="Klingl A."/>
            <person name="Woyke T."/>
            <person name="Ryan C.M."/>
            <person name="Banfield J.F."/>
        </authorList>
    </citation>
    <scope>NUCLEOTIDE SEQUENCE [LARGE SCALE GENOMIC DNA]</scope>
</reference>
<sequence length="37" mass="4232">MLNIWQQLKKPIWCLAPMFGATDSAFRQLLAEIGKPD</sequence>
<accession>A0A2M7W5W0</accession>